<gene>
    <name evidence="1" type="ORF">GCM10007362_00110</name>
</gene>
<evidence type="ECO:0000313" key="2">
    <source>
        <dbReference type="Proteomes" id="UP000605427"/>
    </source>
</evidence>
<dbReference type="RefSeq" id="WP_172237273.1">
    <property type="nucleotide sequence ID" value="NZ_BMDD01000001.1"/>
</dbReference>
<evidence type="ECO:0008006" key="3">
    <source>
        <dbReference type="Google" id="ProtNLM"/>
    </source>
</evidence>
<keyword evidence="2" id="KW-1185">Reference proteome</keyword>
<dbReference type="Proteomes" id="UP000605427">
    <property type="component" value="Unassembled WGS sequence"/>
</dbReference>
<dbReference type="Pfam" id="PF13692">
    <property type="entry name" value="Glyco_trans_1_4"/>
    <property type="match status" value="1"/>
</dbReference>
<dbReference type="PANTHER" id="PTHR12526:SF630">
    <property type="entry name" value="GLYCOSYLTRANSFERASE"/>
    <property type="match status" value="1"/>
</dbReference>
<reference evidence="2" key="1">
    <citation type="journal article" date="2019" name="Int. J. Syst. Evol. Microbiol.">
        <title>The Global Catalogue of Microorganisms (GCM) 10K type strain sequencing project: providing services to taxonomists for standard genome sequencing and annotation.</title>
        <authorList>
            <consortium name="The Broad Institute Genomics Platform"/>
            <consortium name="The Broad Institute Genome Sequencing Center for Infectious Disease"/>
            <person name="Wu L."/>
            <person name="Ma J."/>
        </authorList>
    </citation>
    <scope>NUCLEOTIDE SEQUENCE [LARGE SCALE GENOMIC DNA]</scope>
    <source>
        <strain evidence="2">CCM 8702</strain>
    </source>
</reference>
<comment type="caution">
    <text evidence="1">The sequence shown here is derived from an EMBL/GenBank/DDBJ whole genome shotgun (WGS) entry which is preliminary data.</text>
</comment>
<dbReference type="Gene3D" id="3.40.50.11010">
    <property type="match status" value="1"/>
</dbReference>
<evidence type="ECO:0000313" key="1">
    <source>
        <dbReference type="EMBL" id="GGH67273.1"/>
    </source>
</evidence>
<organism evidence="1 2">
    <name type="scientific">Saccharibacillus endophyticus</name>
    <dbReference type="NCBI Taxonomy" id="2060666"/>
    <lineage>
        <taxon>Bacteria</taxon>
        <taxon>Bacillati</taxon>
        <taxon>Bacillota</taxon>
        <taxon>Bacilli</taxon>
        <taxon>Bacillales</taxon>
        <taxon>Paenibacillaceae</taxon>
        <taxon>Saccharibacillus</taxon>
    </lineage>
</organism>
<dbReference type="PANTHER" id="PTHR12526">
    <property type="entry name" value="GLYCOSYLTRANSFERASE"/>
    <property type="match status" value="1"/>
</dbReference>
<name>A0ABQ1ZHL8_9BACL</name>
<dbReference type="Gene3D" id="3.40.50.2000">
    <property type="entry name" value="Glycogen Phosphorylase B"/>
    <property type="match status" value="1"/>
</dbReference>
<sequence length="381" mass="42654">MNIMFASHTYMGSPFVVGSHHLSREMEKLGHSVIHVSTPLSLFHLLKWKDRDIQARFRILQGKKVDTSAVVNSVPMSLLPWEIAGPIFKKTQKNWMLPAIKKVMREHEMASVDLLLIDQPRFVGLEKLVSPKVTIYRPTDIYSKMTGDASIATAERTLMSVVDGLVSTSGPVLSELQEYNPAVPTLLLENGVEYEHFSAPAEEPEDLKSIPSPRAVYVGALDERLDLKGLKLLAKEKPNVSLVIIGPVNEETKRDFSEFANVYFLGAKKYATVPAYLQHSDVALLPLSNHAANAGRSPMKLYEYAAAGLPVVVTETPELLRRQERFLHFYRDSAELPDQVEAALSAKQDRLAIREMARSHAWESKVNTLLDFIDKLQVKIG</sequence>
<accession>A0ABQ1ZHL8</accession>
<proteinExistence type="predicted"/>
<dbReference type="EMBL" id="BMDD01000001">
    <property type="protein sequence ID" value="GGH67273.1"/>
    <property type="molecule type" value="Genomic_DNA"/>
</dbReference>
<dbReference type="SUPFAM" id="SSF53756">
    <property type="entry name" value="UDP-Glycosyltransferase/glycogen phosphorylase"/>
    <property type="match status" value="1"/>
</dbReference>
<protein>
    <recommendedName>
        <fullName evidence="3">Glycosyltransferase family 1 protein</fullName>
    </recommendedName>
</protein>